<dbReference type="SFLD" id="SFLDG01061">
    <property type="entry name" value="methylthiotransferase"/>
    <property type="match status" value="1"/>
</dbReference>
<dbReference type="Pfam" id="PF04055">
    <property type="entry name" value="Radical_SAM"/>
    <property type="match status" value="1"/>
</dbReference>
<feature type="binding site" evidence="13">
    <location>
        <position position="188"/>
    </location>
    <ligand>
        <name>S-adenosyl-L-methionine</name>
        <dbReference type="ChEBI" id="CHEBI:59789"/>
    </ligand>
</feature>
<comment type="caution">
    <text evidence="15">The sequence shown here is derived from an EMBL/GenBank/DDBJ whole genome shotgun (WGS) entry which is preliminary data.</text>
</comment>
<comment type="function">
    <text evidence="13">Specifically methylates position 8 of adenine 2503 in 23S rRNA. Confers resistance to some classes of antibiotics.</text>
</comment>
<evidence type="ECO:0000256" key="3">
    <source>
        <dbReference type="ARBA" id="ARBA00022490"/>
    </source>
</evidence>
<keyword evidence="8 13" id="KW-0479">Metal-binding</keyword>
<reference evidence="15 16" key="1">
    <citation type="submission" date="2014-06" db="EMBL/GenBank/DDBJ databases">
        <title>Genome characterization of distinct group I Clostridium botulinum lineages.</title>
        <authorList>
            <person name="Giordani F."/>
            <person name="Anselmo A."/>
            <person name="Fillo S."/>
            <person name="Palozzi A.M."/>
            <person name="Fortunato A."/>
            <person name="Gentile B."/>
            <person name="Ciammaruconi A."/>
            <person name="Anniballi F."/>
            <person name="De Medici D."/>
            <person name="Lista F."/>
        </authorList>
    </citation>
    <scope>NUCLEOTIDE SEQUENCE [LARGE SCALE GENOMIC DNA]</scope>
    <source>
        <strain evidence="15 16">B2 450</strain>
    </source>
</reference>
<dbReference type="EMBL" id="JXSU01000008">
    <property type="protein sequence ID" value="KIS22261.1"/>
    <property type="molecule type" value="Genomic_DNA"/>
</dbReference>
<dbReference type="GO" id="GO:0016433">
    <property type="term" value="F:rRNA (adenine) methyltransferase activity"/>
    <property type="evidence" value="ECO:0007669"/>
    <property type="project" value="UniProtKB-UniRule"/>
</dbReference>
<dbReference type="InterPro" id="IPR022881">
    <property type="entry name" value="rRNA_lsu_MeTfrase_Cfr"/>
</dbReference>
<organism evidence="15 16">
    <name type="scientific">Clostridium botulinum B2 450</name>
    <dbReference type="NCBI Taxonomy" id="1379739"/>
    <lineage>
        <taxon>Bacteria</taxon>
        <taxon>Bacillati</taxon>
        <taxon>Bacillota</taxon>
        <taxon>Clostridia</taxon>
        <taxon>Eubacteriales</taxon>
        <taxon>Clostridiaceae</taxon>
        <taxon>Clostridium</taxon>
    </lineage>
</organism>
<dbReference type="CDD" id="cd01335">
    <property type="entry name" value="Radical_SAM"/>
    <property type="match status" value="1"/>
</dbReference>
<dbReference type="Gene3D" id="1.10.150.530">
    <property type="match status" value="1"/>
</dbReference>
<dbReference type="GO" id="GO:0046872">
    <property type="term" value="F:metal ion binding"/>
    <property type="evidence" value="ECO:0007669"/>
    <property type="project" value="UniProtKB-KW"/>
</dbReference>
<dbReference type="InterPro" id="IPR040072">
    <property type="entry name" value="Methyltransferase_A"/>
</dbReference>
<dbReference type="GO" id="GO:0005737">
    <property type="term" value="C:cytoplasm"/>
    <property type="evidence" value="ECO:0007669"/>
    <property type="project" value="UniProtKB-SubCell"/>
</dbReference>
<feature type="active site" description="Proton acceptor" evidence="13">
    <location>
        <position position="90"/>
    </location>
</feature>
<dbReference type="NCBIfam" id="NF011024">
    <property type="entry name" value="PRK14453.1"/>
    <property type="match status" value="1"/>
</dbReference>
<keyword evidence="10 13" id="KW-0411">Iron-sulfur</keyword>
<keyword evidence="6 13" id="KW-0808">Transferase</keyword>
<feature type="binding site" evidence="13">
    <location>
        <position position="118"/>
    </location>
    <ligand>
        <name>[4Fe-4S] cluster</name>
        <dbReference type="ChEBI" id="CHEBI:49883"/>
        <note>4Fe-4S-S-AdoMet</note>
    </ligand>
</feature>
<dbReference type="InterPro" id="IPR013785">
    <property type="entry name" value="Aldolase_TIM"/>
</dbReference>
<dbReference type="RefSeq" id="WP_043032563.1">
    <property type="nucleotide sequence ID" value="NZ_JXSU01000008.1"/>
</dbReference>
<evidence type="ECO:0000313" key="15">
    <source>
        <dbReference type="EMBL" id="KIS22261.1"/>
    </source>
</evidence>
<keyword evidence="4 13" id="KW-0698">rRNA processing</keyword>
<dbReference type="SUPFAM" id="SSF102114">
    <property type="entry name" value="Radical SAM enzymes"/>
    <property type="match status" value="1"/>
</dbReference>
<dbReference type="GO" id="GO:0019843">
    <property type="term" value="F:rRNA binding"/>
    <property type="evidence" value="ECO:0007669"/>
    <property type="project" value="UniProtKB-UniRule"/>
</dbReference>
<dbReference type="SFLD" id="SFLDF00296">
    <property type="entry name" value="adenosine_C8_methyltransferase"/>
    <property type="match status" value="1"/>
</dbReference>
<dbReference type="PANTHER" id="PTHR30544:SF5">
    <property type="entry name" value="RADICAL SAM CORE DOMAIN-CONTAINING PROTEIN"/>
    <property type="match status" value="1"/>
</dbReference>
<dbReference type="HOGENOM" id="CLU_029101_0_2_9"/>
<gene>
    <name evidence="13" type="primary">cfr</name>
    <name evidence="15" type="ORF">N495_17555</name>
</gene>
<keyword evidence="9 13" id="KW-0408">Iron</keyword>
<evidence type="ECO:0000256" key="13">
    <source>
        <dbReference type="HAMAP-Rule" id="MF_01873"/>
    </source>
</evidence>
<evidence type="ECO:0000256" key="8">
    <source>
        <dbReference type="ARBA" id="ARBA00022723"/>
    </source>
</evidence>
<sequence length="344" mass="39077">MKQTKTKYGKIKQIVSNLKLPDYRYEQLTKAIFHQRIDNFEDMHILPKALRMALVNEFGKNVSSVIPVFSQDSKQAQKLLFELTDGERVEAVGLKYKQGWESFCISSQCGCGFGCRFCATGSAGFKRNLTADEITDQLLYFYFNDHRLNSISFMGMGEAFANPELFDAVKILTDENLFGLSQRRITISTIGIIPGIQRLTKEFPQVNLAFSLHSPFESQRSDLMPINKRFPLNEVMKTLDEHIIHTGRRVFIAYIMLEGINDSKEHAEAVVGLLKNRGSWEHLYHIDLIPYNSTDKTTFKFQSSSAIKQFCNTLKKAGISATVRTQFGSEISAACGQLCYENEL</sequence>
<feature type="binding site" evidence="13">
    <location>
        <position position="115"/>
    </location>
    <ligand>
        <name>[4Fe-4S] cluster</name>
        <dbReference type="ChEBI" id="CHEBI:49883"/>
        <note>4Fe-4S-S-AdoMet</note>
    </ligand>
</feature>
<accession>A0A0D1BU19</accession>
<dbReference type="NCBIfam" id="TIGR04432">
    <property type="entry name" value="rSAM_Cfr"/>
    <property type="match status" value="1"/>
</dbReference>
<dbReference type="InterPro" id="IPR058240">
    <property type="entry name" value="rSAM_sf"/>
</dbReference>
<comment type="caution">
    <text evidence="13">Lacks conserved residue(s) required for the propagation of feature annotation.</text>
</comment>
<dbReference type="NCBIfam" id="NF000424">
    <property type="entry name" value="CfrAB"/>
    <property type="match status" value="1"/>
</dbReference>
<feature type="binding site" evidence="13">
    <location>
        <position position="111"/>
    </location>
    <ligand>
        <name>[4Fe-4S] cluster</name>
        <dbReference type="ChEBI" id="CHEBI:49883"/>
        <note>4Fe-4S-S-AdoMet</note>
    </ligand>
</feature>
<dbReference type="GO" id="GO:0051539">
    <property type="term" value="F:4 iron, 4 sulfur cluster binding"/>
    <property type="evidence" value="ECO:0007669"/>
    <property type="project" value="UniProtKB-UniRule"/>
</dbReference>
<evidence type="ECO:0000256" key="2">
    <source>
        <dbReference type="ARBA" id="ARBA00022485"/>
    </source>
</evidence>
<proteinExistence type="inferred from homology"/>
<name>A0A0D1BU19_CLOBO</name>
<dbReference type="OrthoDB" id="9793973at2"/>
<dbReference type="SFLD" id="SFLDF00275">
    <property type="entry name" value="adenosine_C2_methyltransferase"/>
    <property type="match status" value="1"/>
</dbReference>
<keyword evidence="2 13" id="KW-0004">4Fe-4S</keyword>
<comment type="catalytic activity">
    <reaction evidence="13">
        <text>adenosine(2503) in 23S rRNA + 2 reduced [2Fe-2S]-[ferredoxin] + 2 S-adenosyl-L-methionine = 8-methyladenosine(2503) in 23S rRNA + 5'-deoxyadenosine + L-methionine + 2 oxidized [2Fe-2S]-[ferredoxin] + S-adenosyl-L-homocysteine</text>
        <dbReference type="Rhea" id="RHEA:42632"/>
        <dbReference type="Rhea" id="RHEA-COMP:10000"/>
        <dbReference type="Rhea" id="RHEA-COMP:10001"/>
        <dbReference type="Rhea" id="RHEA-COMP:10152"/>
        <dbReference type="Rhea" id="RHEA-COMP:10153"/>
        <dbReference type="ChEBI" id="CHEBI:17319"/>
        <dbReference type="ChEBI" id="CHEBI:33737"/>
        <dbReference type="ChEBI" id="CHEBI:33738"/>
        <dbReference type="ChEBI" id="CHEBI:57844"/>
        <dbReference type="ChEBI" id="CHEBI:57856"/>
        <dbReference type="ChEBI" id="CHEBI:59789"/>
        <dbReference type="ChEBI" id="CHEBI:74411"/>
        <dbReference type="ChEBI" id="CHEBI:74543"/>
        <dbReference type="EC" id="2.1.1.224"/>
    </reaction>
</comment>
<feature type="binding site" evidence="13">
    <location>
        <begin position="157"/>
        <end position="158"/>
    </location>
    <ligand>
        <name>S-adenosyl-L-methionine</name>
        <dbReference type="ChEBI" id="CHEBI:59789"/>
    </ligand>
</feature>
<comment type="subcellular location">
    <subcellularLocation>
        <location evidence="1 13">Cytoplasm</location>
    </subcellularLocation>
</comment>
<dbReference type="PANTHER" id="PTHR30544">
    <property type="entry name" value="23S RRNA METHYLTRANSFERASE"/>
    <property type="match status" value="1"/>
</dbReference>
<dbReference type="InterPro" id="IPR004383">
    <property type="entry name" value="rRNA_lsu_MTrfase_RlmN/Cfr"/>
</dbReference>
<dbReference type="PATRIC" id="fig|1379739.3.peg.3889"/>
<keyword evidence="3 13" id="KW-0963">Cytoplasm</keyword>
<evidence type="ECO:0000256" key="11">
    <source>
        <dbReference type="ARBA" id="ARBA00023157"/>
    </source>
</evidence>
<evidence type="ECO:0000256" key="7">
    <source>
        <dbReference type="ARBA" id="ARBA00022691"/>
    </source>
</evidence>
<dbReference type="GO" id="GO:0030488">
    <property type="term" value="P:tRNA methylation"/>
    <property type="evidence" value="ECO:0007669"/>
    <property type="project" value="TreeGrafter"/>
</dbReference>
<keyword evidence="12 13" id="KW-0046">Antibiotic resistance</keyword>
<comment type="cofactor">
    <cofactor evidence="13">
        <name>[4Fe-4S] cluster</name>
        <dbReference type="ChEBI" id="CHEBI:49883"/>
    </cofactor>
    <text evidence="13">Binds 1 [4Fe-4S] cluster. The cluster is coordinated with 3 cysteines and an exchangeable S-adenosyl-L-methionine.</text>
</comment>
<dbReference type="SFLD" id="SFLDS00029">
    <property type="entry name" value="Radical_SAM"/>
    <property type="match status" value="1"/>
</dbReference>
<dbReference type="FunFam" id="3.20.20.70:FF:000014">
    <property type="entry name" value="Probable dual-specificity RNA methyltransferase RlmN"/>
    <property type="match status" value="1"/>
</dbReference>
<evidence type="ECO:0000256" key="10">
    <source>
        <dbReference type="ARBA" id="ARBA00023014"/>
    </source>
</evidence>
<dbReference type="InterPro" id="IPR007197">
    <property type="entry name" value="rSAM"/>
</dbReference>
<evidence type="ECO:0000256" key="12">
    <source>
        <dbReference type="ARBA" id="ARBA00023251"/>
    </source>
</evidence>
<evidence type="ECO:0000259" key="14">
    <source>
        <dbReference type="PROSITE" id="PS51918"/>
    </source>
</evidence>
<dbReference type="Gene3D" id="3.20.20.70">
    <property type="entry name" value="Aldolase class I"/>
    <property type="match status" value="1"/>
</dbReference>
<comment type="similarity">
    <text evidence="13">Belongs to the radical SAM superfamily. RlmN family. Cfr subfamily.</text>
</comment>
<protein>
    <recommendedName>
        <fullName evidence="13">Ribosomal RNA large subunit methyltransferase Cfr</fullName>
        <ecNumber evidence="13">2.1.1.224</ecNumber>
    </recommendedName>
    <alternativeName>
        <fullName evidence="13">23S rRNA (adenine(2503)-C(8))-methyltransferase</fullName>
    </alternativeName>
    <alternativeName>
        <fullName evidence="13">23S rRNA m8A2503 methyltransferase</fullName>
    </alternativeName>
</protein>
<dbReference type="PROSITE" id="PS51918">
    <property type="entry name" value="RADICAL_SAM"/>
    <property type="match status" value="1"/>
</dbReference>
<dbReference type="SFLD" id="SFLDG01062">
    <property type="entry name" value="methyltransferase_(Class_A)"/>
    <property type="match status" value="1"/>
</dbReference>
<evidence type="ECO:0000256" key="4">
    <source>
        <dbReference type="ARBA" id="ARBA00022552"/>
    </source>
</evidence>
<dbReference type="GO" id="GO:0046677">
    <property type="term" value="P:response to antibiotic"/>
    <property type="evidence" value="ECO:0007669"/>
    <property type="project" value="UniProtKB-KW"/>
</dbReference>
<feature type="binding site" evidence="13">
    <location>
        <begin position="211"/>
        <end position="213"/>
    </location>
    <ligand>
        <name>S-adenosyl-L-methionine</name>
        <dbReference type="ChEBI" id="CHEBI:59789"/>
    </ligand>
</feature>
<dbReference type="PIRSF" id="PIRSF006004">
    <property type="entry name" value="CHP00048"/>
    <property type="match status" value="1"/>
</dbReference>
<evidence type="ECO:0000256" key="6">
    <source>
        <dbReference type="ARBA" id="ARBA00022679"/>
    </source>
</evidence>
<keyword evidence="11 13" id="KW-1015">Disulfide bond</keyword>
<keyword evidence="5 13" id="KW-0489">Methyltransferase</keyword>
<comment type="miscellaneous">
    <text evidence="13">Reaction proceeds by a ping-pong mechanism involving intermediate methylation of a conserved cysteine residue.</text>
</comment>
<evidence type="ECO:0000256" key="9">
    <source>
        <dbReference type="ARBA" id="ARBA00023004"/>
    </source>
</evidence>
<keyword evidence="7 13" id="KW-0949">S-adenosyl-L-methionine</keyword>
<evidence type="ECO:0000256" key="1">
    <source>
        <dbReference type="ARBA" id="ARBA00004496"/>
    </source>
</evidence>
<evidence type="ECO:0000256" key="5">
    <source>
        <dbReference type="ARBA" id="ARBA00022603"/>
    </source>
</evidence>
<dbReference type="HAMAP" id="MF_01873">
    <property type="entry name" value="23SrRNA_methyltr_Cfr"/>
    <property type="match status" value="1"/>
</dbReference>
<dbReference type="AlphaFoldDB" id="A0A0D1BU19"/>
<dbReference type="GO" id="GO:0070475">
    <property type="term" value="P:rRNA base methylation"/>
    <property type="evidence" value="ECO:0007669"/>
    <property type="project" value="UniProtKB-UniRule"/>
</dbReference>
<dbReference type="EC" id="2.1.1.224" evidence="13"/>
<feature type="active site" description="S-methylcysteine intermediate" evidence="13">
    <location>
        <position position="335"/>
    </location>
</feature>
<feature type="domain" description="Radical SAM core" evidence="14">
    <location>
        <begin position="97"/>
        <end position="330"/>
    </location>
</feature>
<dbReference type="Proteomes" id="UP000032250">
    <property type="component" value="Unassembled WGS sequence"/>
</dbReference>
<dbReference type="InterPro" id="IPR005839">
    <property type="entry name" value="Methylthiotransferase"/>
</dbReference>
<feature type="binding site" evidence="13">
    <location>
        <position position="292"/>
    </location>
    <ligand>
        <name>S-adenosyl-L-methionine</name>
        <dbReference type="ChEBI" id="CHEBI:59789"/>
    </ligand>
</feature>
<evidence type="ECO:0000313" key="16">
    <source>
        <dbReference type="Proteomes" id="UP000032250"/>
    </source>
</evidence>